<dbReference type="EC" id="3.6.1.1" evidence="2"/>
<proteinExistence type="predicted"/>
<dbReference type="GO" id="GO:0006796">
    <property type="term" value="P:phosphate-containing compound metabolic process"/>
    <property type="evidence" value="ECO:0007669"/>
    <property type="project" value="InterPro"/>
</dbReference>
<dbReference type="Pfam" id="PF00719">
    <property type="entry name" value="Pyrophosphatase"/>
    <property type="match status" value="1"/>
</dbReference>
<organism evidence="6 7">
    <name type="scientific">Occallatibacter riparius</name>
    <dbReference type="NCBI Taxonomy" id="1002689"/>
    <lineage>
        <taxon>Bacteria</taxon>
        <taxon>Pseudomonadati</taxon>
        <taxon>Acidobacteriota</taxon>
        <taxon>Terriglobia</taxon>
        <taxon>Terriglobales</taxon>
        <taxon>Acidobacteriaceae</taxon>
        <taxon>Occallatibacter</taxon>
    </lineage>
</organism>
<dbReference type="InterPro" id="IPR008162">
    <property type="entry name" value="Pyrophosphatase"/>
</dbReference>
<keyword evidence="3" id="KW-0479">Metal-binding</keyword>
<dbReference type="KEGG" id="orp:MOP44_26165"/>
<evidence type="ECO:0000256" key="5">
    <source>
        <dbReference type="ARBA" id="ARBA00022842"/>
    </source>
</evidence>
<gene>
    <name evidence="6" type="ORF">MOP44_26165</name>
</gene>
<dbReference type="Proteomes" id="UP001059380">
    <property type="component" value="Chromosome"/>
</dbReference>
<dbReference type="Gene3D" id="3.90.80.10">
    <property type="entry name" value="Inorganic pyrophosphatase"/>
    <property type="match status" value="1"/>
</dbReference>
<dbReference type="PROSITE" id="PS00387">
    <property type="entry name" value="PPASE"/>
    <property type="match status" value="1"/>
</dbReference>
<dbReference type="GO" id="GO:0004427">
    <property type="term" value="F:inorganic diphosphate phosphatase activity"/>
    <property type="evidence" value="ECO:0007669"/>
    <property type="project" value="UniProtKB-EC"/>
</dbReference>
<protein>
    <recommendedName>
        <fullName evidence="2">inorganic diphosphatase</fullName>
        <ecNumber evidence="2">3.6.1.1</ecNumber>
    </recommendedName>
</protein>
<comment type="cofactor">
    <cofactor evidence="1">
        <name>Mg(2+)</name>
        <dbReference type="ChEBI" id="CHEBI:18420"/>
    </cofactor>
</comment>
<evidence type="ECO:0000256" key="3">
    <source>
        <dbReference type="ARBA" id="ARBA00022723"/>
    </source>
</evidence>
<evidence type="ECO:0000256" key="4">
    <source>
        <dbReference type="ARBA" id="ARBA00022801"/>
    </source>
</evidence>
<keyword evidence="5" id="KW-0460">Magnesium</keyword>
<dbReference type="InterPro" id="IPR036649">
    <property type="entry name" value="Pyrophosphatase_sf"/>
</dbReference>
<sequence>MAKNGNKGLANPIQLKPIQKDEGLLQVIVETPKGSRNKFSYDPDQKVFMLKKVLPAGMVFPYDFGFLPQTLADDGDPLDVLLLMDEPAYPGVVVRARLIGVIEGEQIDGKKRTRNDRLLAVAEVNHFYADIKKHSDLPDQWLKELQEFFVNYHKLEGKEYRLLGCKDTSQARHLIKQAREAA</sequence>
<evidence type="ECO:0000313" key="6">
    <source>
        <dbReference type="EMBL" id="UWZ84030.1"/>
    </source>
</evidence>
<dbReference type="GO" id="GO:0005737">
    <property type="term" value="C:cytoplasm"/>
    <property type="evidence" value="ECO:0007669"/>
    <property type="project" value="InterPro"/>
</dbReference>
<dbReference type="AlphaFoldDB" id="A0A9J7BT03"/>
<evidence type="ECO:0000256" key="2">
    <source>
        <dbReference type="ARBA" id="ARBA00012146"/>
    </source>
</evidence>
<dbReference type="GO" id="GO:0000287">
    <property type="term" value="F:magnesium ion binding"/>
    <property type="evidence" value="ECO:0007669"/>
    <property type="project" value="InterPro"/>
</dbReference>
<keyword evidence="4" id="KW-0378">Hydrolase</keyword>
<name>A0A9J7BT03_9BACT</name>
<evidence type="ECO:0000256" key="1">
    <source>
        <dbReference type="ARBA" id="ARBA00001946"/>
    </source>
</evidence>
<accession>A0A9J7BT03</accession>
<dbReference type="SUPFAM" id="SSF50324">
    <property type="entry name" value="Inorganic pyrophosphatase"/>
    <property type="match status" value="1"/>
</dbReference>
<evidence type="ECO:0000313" key="7">
    <source>
        <dbReference type="Proteomes" id="UP001059380"/>
    </source>
</evidence>
<dbReference type="RefSeq" id="WP_260793534.1">
    <property type="nucleotide sequence ID" value="NZ_CP093313.1"/>
</dbReference>
<dbReference type="EMBL" id="CP093313">
    <property type="protein sequence ID" value="UWZ84030.1"/>
    <property type="molecule type" value="Genomic_DNA"/>
</dbReference>
<reference evidence="6" key="1">
    <citation type="submission" date="2021-04" db="EMBL/GenBank/DDBJ databases">
        <title>Phylogenetic analysis of Acidobacteriaceae.</title>
        <authorList>
            <person name="Qiu L."/>
            <person name="Zhang Q."/>
        </authorList>
    </citation>
    <scope>NUCLEOTIDE SEQUENCE</scope>
    <source>
        <strain evidence="6">DSM 25168</strain>
    </source>
</reference>
<keyword evidence="7" id="KW-1185">Reference proteome</keyword>
<dbReference type="PANTHER" id="PTHR10286">
    <property type="entry name" value="INORGANIC PYROPHOSPHATASE"/>
    <property type="match status" value="1"/>
</dbReference>